<dbReference type="EMBL" id="LT598496">
    <property type="protein sequence ID" value="SBV28379.1"/>
    <property type="molecule type" value="Genomic_DNA"/>
</dbReference>
<evidence type="ECO:0000256" key="1">
    <source>
        <dbReference type="SAM" id="Coils"/>
    </source>
</evidence>
<sequence>MFPPIVTGRRAVGAVVLTALLAGCQSPGADTGTPDATATATAPATVPPAPSPSSASPSPFTAANTVAVCQAVDRLIIATSKEIAADSAKATERELTAEQIAEELRADLAELADQVRAEAGRAEDPRIEALVADTADRIDAGSRAKRPTTWMADTYTRIPTTLMRDCRP</sequence>
<accession>A0A1C3N712</accession>
<feature type="chain" id="PRO_5038588420" evidence="3">
    <location>
        <begin position="30"/>
        <end position="168"/>
    </location>
</feature>
<dbReference type="RefSeq" id="WP_157741673.1">
    <property type="nucleotide sequence ID" value="NZ_JBHRWG010000004.1"/>
</dbReference>
<feature type="region of interest" description="Disordered" evidence="2">
    <location>
        <begin position="29"/>
        <end position="60"/>
    </location>
</feature>
<dbReference type="OrthoDB" id="3398919at2"/>
<name>A0A1C3N712_9ACTN</name>
<dbReference type="AlphaFoldDB" id="A0A1C3N712"/>
<keyword evidence="5" id="KW-1185">Reference proteome</keyword>
<evidence type="ECO:0000313" key="5">
    <source>
        <dbReference type="Proteomes" id="UP000199393"/>
    </source>
</evidence>
<organism evidence="4 5">
    <name type="scientific">Micromonospora krabiensis</name>
    <dbReference type="NCBI Taxonomy" id="307121"/>
    <lineage>
        <taxon>Bacteria</taxon>
        <taxon>Bacillati</taxon>
        <taxon>Actinomycetota</taxon>
        <taxon>Actinomycetes</taxon>
        <taxon>Micromonosporales</taxon>
        <taxon>Micromonosporaceae</taxon>
        <taxon>Micromonospora</taxon>
    </lineage>
</organism>
<proteinExistence type="predicted"/>
<feature type="coiled-coil region" evidence="1">
    <location>
        <begin position="94"/>
        <end position="121"/>
    </location>
</feature>
<evidence type="ECO:0000256" key="2">
    <source>
        <dbReference type="SAM" id="MobiDB-lite"/>
    </source>
</evidence>
<keyword evidence="1" id="KW-0175">Coiled coil</keyword>
<dbReference type="Proteomes" id="UP000199393">
    <property type="component" value="Chromosome I"/>
</dbReference>
<feature type="signal peptide" evidence="3">
    <location>
        <begin position="1"/>
        <end position="29"/>
    </location>
</feature>
<keyword evidence="3" id="KW-0732">Signal</keyword>
<feature type="compositionally biased region" description="Low complexity" evidence="2">
    <location>
        <begin position="29"/>
        <end position="44"/>
    </location>
</feature>
<gene>
    <name evidence="4" type="ORF">GA0070620_3922</name>
</gene>
<evidence type="ECO:0000256" key="3">
    <source>
        <dbReference type="SAM" id="SignalP"/>
    </source>
</evidence>
<reference evidence="5" key="1">
    <citation type="submission" date="2016-06" db="EMBL/GenBank/DDBJ databases">
        <authorList>
            <person name="Varghese N."/>
        </authorList>
    </citation>
    <scope>NUCLEOTIDE SEQUENCE [LARGE SCALE GENOMIC DNA]</scope>
    <source>
        <strain evidence="5">DSM 45344</strain>
    </source>
</reference>
<protein>
    <submittedName>
        <fullName evidence="4">Uncharacterized protein</fullName>
    </submittedName>
</protein>
<evidence type="ECO:0000313" key="4">
    <source>
        <dbReference type="EMBL" id="SBV28379.1"/>
    </source>
</evidence>